<dbReference type="Proteomes" id="UP000525652">
    <property type="component" value="Unassembled WGS sequence"/>
</dbReference>
<dbReference type="AlphaFoldDB" id="A0A7X1B077"/>
<comment type="caution">
    <text evidence="7">The sequence shown here is derived from an EMBL/GenBank/DDBJ whole genome shotgun (WGS) entry which is preliminary data.</text>
</comment>
<dbReference type="InterPro" id="IPR009908">
    <property type="entry name" value="Methylamine_util_MauE"/>
</dbReference>
<evidence type="ECO:0000256" key="5">
    <source>
        <dbReference type="SAM" id="Phobius"/>
    </source>
</evidence>
<dbReference type="UniPathway" id="UPA00895"/>
<accession>A0A7X1B077</accession>
<dbReference type="EMBL" id="JACHVA010000116">
    <property type="protein sequence ID" value="MBC2603039.1"/>
    <property type="molecule type" value="Genomic_DNA"/>
</dbReference>
<feature type="transmembrane region" description="Helical" evidence="5">
    <location>
        <begin position="115"/>
        <end position="134"/>
    </location>
</feature>
<organism evidence="7 8">
    <name type="scientific">Puniceicoccus vermicola</name>
    <dbReference type="NCBI Taxonomy" id="388746"/>
    <lineage>
        <taxon>Bacteria</taxon>
        <taxon>Pseudomonadati</taxon>
        <taxon>Verrucomicrobiota</taxon>
        <taxon>Opitutia</taxon>
        <taxon>Puniceicoccales</taxon>
        <taxon>Puniceicoccaceae</taxon>
        <taxon>Puniceicoccus</taxon>
    </lineage>
</organism>
<feature type="transmembrane region" description="Helical" evidence="5">
    <location>
        <begin position="49"/>
        <end position="69"/>
    </location>
</feature>
<evidence type="ECO:0000256" key="3">
    <source>
        <dbReference type="ARBA" id="ARBA00022989"/>
    </source>
</evidence>
<evidence type="ECO:0000313" key="7">
    <source>
        <dbReference type="EMBL" id="MBC2603039.1"/>
    </source>
</evidence>
<dbReference type="RefSeq" id="WP_185693679.1">
    <property type="nucleotide sequence ID" value="NZ_JACHVA010000116.1"/>
</dbReference>
<dbReference type="Pfam" id="PF07291">
    <property type="entry name" value="MauE"/>
    <property type="match status" value="1"/>
</dbReference>
<keyword evidence="3 5" id="KW-1133">Transmembrane helix</keyword>
<comment type="subcellular location">
    <subcellularLocation>
        <location evidence="1">Membrane</location>
        <topology evidence="1">Multi-pass membrane protein</topology>
    </subcellularLocation>
</comment>
<dbReference type="GO" id="GO:0030416">
    <property type="term" value="P:methylamine metabolic process"/>
    <property type="evidence" value="ECO:0007669"/>
    <property type="project" value="InterPro"/>
</dbReference>
<protein>
    <submittedName>
        <fullName evidence="7">DoxX family membrane protein</fullName>
    </submittedName>
</protein>
<keyword evidence="8" id="KW-1185">Reference proteome</keyword>
<proteinExistence type="predicted"/>
<keyword evidence="4 5" id="KW-0472">Membrane</keyword>
<dbReference type="GO" id="GO:0016020">
    <property type="term" value="C:membrane"/>
    <property type="evidence" value="ECO:0007669"/>
    <property type="project" value="UniProtKB-SubCell"/>
</dbReference>
<evidence type="ECO:0000256" key="2">
    <source>
        <dbReference type="ARBA" id="ARBA00022692"/>
    </source>
</evidence>
<feature type="transmembrane region" description="Helical" evidence="5">
    <location>
        <begin position="76"/>
        <end position="95"/>
    </location>
</feature>
<evidence type="ECO:0000259" key="6">
    <source>
        <dbReference type="Pfam" id="PF07291"/>
    </source>
</evidence>
<reference evidence="7 8" key="1">
    <citation type="submission" date="2020-07" db="EMBL/GenBank/DDBJ databases">
        <authorList>
            <person name="Feng X."/>
        </authorList>
    </citation>
    <scope>NUCLEOTIDE SEQUENCE [LARGE SCALE GENOMIC DNA]</scope>
    <source>
        <strain evidence="7 8">JCM14086</strain>
    </source>
</reference>
<evidence type="ECO:0000256" key="1">
    <source>
        <dbReference type="ARBA" id="ARBA00004141"/>
    </source>
</evidence>
<sequence>MAGGARIAESLLAWGLGVVFLYAGFVKLIRPDEFQADILSYQLVRSSVAYWIALFLPATEVVAGIGMFLRILRKESALIAAVLSVVFAVVLVSAWGRGIDVSCGCFGRAEVKTNYPLVLGRDLLLLAAAVFVVIRCGRARDE</sequence>
<name>A0A7X1B077_9BACT</name>
<keyword evidence="2 5" id="KW-0812">Transmembrane</keyword>
<gene>
    <name evidence="7" type="ORF">H5P30_14750</name>
</gene>
<feature type="transmembrane region" description="Helical" evidence="5">
    <location>
        <begin position="12"/>
        <end position="29"/>
    </location>
</feature>
<evidence type="ECO:0000256" key="4">
    <source>
        <dbReference type="ARBA" id="ARBA00023136"/>
    </source>
</evidence>
<evidence type="ECO:0000313" key="8">
    <source>
        <dbReference type="Proteomes" id="UP000525652"/>
    </source>
</evidence>
<feature type="domain" description="Methylamine utilisation protein MauE" evidence="6">
    <location>
        <begin position="10"/>
        <end position="133"/>
    </location>
</feature>